<dbReference type="STRING" id="366602.Caul_3894"/>
<evidence type="ECO:0000313" key="1">
    <source>
        <dbReference type="EMBL" id="ABZ73019.1"/>
    </source>
</evidence>
<dbReference type="OrthoDB" id="7168878at2"/>
<dbReference type="AlphaFoldDB" id="B0SVX5"/>
<protein>
    <submittedName>
        <fullName evidence="1">Uncharacterized protein</fullName>
    </submittedName>
</protein>
<dbReference type="eggNOG" id="ENOG502ZMUZ">
    <property type="taxonomic scope" value="Bacteria"/>
</dbReference>
<gene>
    <name evidence="1" type="ordered locus">Caul_3894</name>
</gene>
<reference evidence="1" key="1">
    <citation type="submission" date="2008-01" db="EMBL/GenBank/DDBJ databases">
        <title>Complete sequence of chromosome of Caulobacter sp. K31.</title>
        <authorList>
            <consortium name="US DOE Joint Genome Institute"/>
            <person name="Copeland A."/>
            <person name="Lucas S."/>
            <person name="Lapidus A."/>
            <person name="Barry K."/>
            <person name="Glavina del Rio T."/>
            <person name="Dalin E."/>
            <person name="Tice H."/>
            <person name="Pitluck S."/>
            <person name="Bruce D."/>
            <person name="Goodwin L."/>
            <person name="Thompson L.S."/>
            <person name="Brettin T."/>
            <person name="Detter J.C."/>
            <person name="Han C."/>
            <person name="Schmutz J."/>
            <person name="Larimer F."/>
            <person name="Land M."/>
            <person name="Hauser L."/>
            <person name="Kyrpides N."/>
            <person name="Kim E."/>
            <person name="Stephens C."/>
            <person name="Richardson P."/>
        </authorList>
    </citation>
    <scope>NUCLEOTIDE SEQUENCE [LARGE SCALE GENOMIC DNA]</scope>
    <source>
        <strain evidence="1">K31</strain>
    </source>
</reference>
<dbReference type="HOGENOM" id="CLU_598325_0_0_5"/>
<accession>B0SVX5</accession>
<name>B0SVX5_CAUSK</name>
<sequence>MAGVAANKLLMVRKLVETAPDAALRSLELALSGPAGGQGALAAVRGLVEDETAARYVRNSVLAPIAPLCVKRDTEQTSFPPRTLALLWAALRAEAPKQVEEAAARCNPWDLEQGPPDVFDELCKIAAKGLRAQAAPGFLALDAICDIDELASCLELSHIVRAALPKLSEWVSRMSDERASAARLAYKDACTIRPDAGPLLFEMMAAHLPDDWRILRVISAVMDRPGDRFWASSEVSVFGERVLADIEKNIDYIQGFDADKGEAEGRKAALAAQKVSQEITEFEQSVNLAKDGPWGRRISKHKQGVAQAVESRMNKAENELLAALPLRPISILGGKKGKGVPQLVVEPDPAAHRRATAALAFIADVRSCAMQSGYGASRAKALEKINSRLDQYIEDILHVVRTGDGGDPVLARLYVDMAAGYIAFSRDEKTAEIVRRRAAAAMAAAA</sequence>
<dbReference type="KEGG" id="cak:Caul_3894"/>
<proteinExistence type="predicted"/>
<dbReference type="EMBL" id="CP000927">
    <property type="protein sequence ID" value="ABZ73019.1"/>
    <property type="molecule type" value="Genomic_DNA"/>
</dbReference>
<organism evidence="1">
    <name type="scientific">Caulobacter sp. (strain K31)</name>
    <dbReference type="NCBI Taxonomy" id="366602"/>
    <lineage>
        <taxon>Bacteria</taxon>
        <taxon>Pseudomonadati</taxon>
        <taxon>Pseudomonadota</taxon>
        <taxon>Alphaproteobacteria</taxon>
        <taxon>Caulobacterales</taxon>
        <taxon>Caulobacteraceae</taxon>
        <taxon>Caulobacter</taxon>
    </lineage>
</organism>